<dbReference type="STRING" id="48936.NJ75_02184"/>
<name>A0A0B8ZK62_9SPHN</name>
<evidence type="ECO:0000256" key="1">
    <source>
        <dbReference type="SAM" id="MobiDB-lite"/>
    </source>
</evidence>
<evidence type="ECO:0008006" key="5">
    <source>
        <dbReference type="Google" id="ProtNLM"/>
    </source>
</evidence>
<dbReference type="EMBL" id="JRVC01000009">
    <property type="protein sequence ID" value="KHS46591.1"/>
    <property type="molecule type" value="Genomic_DNA"/>
</dbReference>
<dbReference type="RefSeq" id="WP_039334282.1">
    <property type="nucleotide sequence ID" value="NZ_JRVC01000009.1"/>
</dbReference>
<keyword evidence="4" id="KW-1185">Reference proteome</keyword>
<gene>
    <name evidence="3" type="ORF">NJ75_02184</name>
</gene>
<feature type="region of interest" description="Disordered" evidence="1">
    <location>
        <begin position="172"/>
        <end position="201"/>
    </location>
</feature>
<evidence type="ECO:0000313" key="3">
    <source>
        <dbReference type="EMBL" id="KHS46591.1"/>
    </source>
</evidence>
<dbReference type="PATRIC" id="fig|48936.3.peg.2194"/>
<feature type="chain" id="PRO_5002126817" description="Lipoprotein" evidence="2">
    <location>
        <begin position="21"/>
        <end position="201"/>
    </location>
</feature>
<dbReference type="PROSITE" id="PS51257">
    <property type="entry name" value="PROKAR_LIPOPROTEIN"/>
    <property type="match status" value="1"/>
</dbReference>
<comment type="caution">
    <text evidence="3">The sequence shown here is derived from an EMBL/GenBank/DDBJ whole genome shotgun (WGS) entry which is preliminary data.</text>
</comment>
<feature type="compositionally biased region" description="Low complexity" evidence="1">
    <location>
        <begin position="174"/>
        <end position="184"/>
    </location>
</feature>
<evidence type="ECO:0000256" key="2">
    <source>
        <dbReference type="SAM" id="SignalP"/>
    </source>
</evidence>
<reference evidence="3 4" key="1">
    <citation type="submission" date="2014-10" db="EMBL/GenBank/DDBJ databases">
        <title>Draft genome sequence of Novosphingobium subterraneum DSM 12447.</title>
        <authorList>
            <person name="Gan H.M."/>
            <person name="Gan H.Y."/>
            <person name="Savka M.A."/>
        </authorList>
    </citation>
    <scope>NUCLEOTIDE SEQUENCE [LARGE SCALE GENOMIC DNA]</scope>
    <source>
        <strain evidence="3 4">DSM 12447</strain>
    </source>
</reference>
<proteinExistence type="predicted"/>
<feature type="signal peptide" evidence="2">
    <location>
        <begin position="1"/>
        <end position="20"/>
    </location>
</feature>
<evidence type="ECO:0000313" key="4">
    <source>
        <dbReference type="Proteomes" id="UP000031338"/>
    </source>
</evidence>
<dbReference type="Proteomes" id="UP000031338">
    <property type="component" value="Unassembled WGS sequence"/>
</dbReference>
<sequence length="201" mass="20992">MKRSGLILGVALASLLAGCAAEPDEYPLSRKQAYDKLLSARIASSGDGPFFRLRTTITGNGGSEVTYDALGDMAHRVCHMHLTELEPELTKVKVTCEGGGAGEGAAAGMAHNMIRNRVIELVDATLKDRPFNPELAGGSTAYRWPSDGVDGSFAGAAGKALKQDAEMHRDIAEAEQAASEAQAEVPSDYGDSAAGSEPSPE</sequence>
<dbReference type="AlphaFoldDB" id="A0A0B8ZK62"/>
<protein>
    <recommendedName>
        <fullName evidence="5">Lipoprotein</fullName>
    </recommendedName>
</protein>
<organism evidence="3 4">
    <name type="scientific">Novosphingobium subterraneum</name>
    <dbReference type="NCBI Taxonomy" id="48936"/>
    <lineage>
        <taxon>Bacteria</taxon>
        <taxon>Pseudomonadati</taxon>
        <taxon>Pseudomonadota</taxon>
        <taxon>Alphaproteobacteria</taxon>
        <taxon>Sphingomonadales</taxon>
        <taxon>Sphingomonadaceae</taxon>
        <taxon>Novosphingobium</taxon>
    </lineage>
</organism>
<accession>A0A0B8ZK62</accession>
<keyword evidence="2" id="KW-0732">Signal</keyword>